<evidence type="ECO:0000259" key="1">
    <source>
        <dbReference type="PROSITE" id="PS51819"/>
    </source>
</evidence>
<proteinExistence type="predicted"/>
<dbReference type="Proteomes" id="UP000674938">
    <property type="component" value="Unassembled WGS sequence"/>
</dbReference>
<dbReference type="AlphaFoldDB" id="A0A940PBC8"/>
<organism evidence="2 3">
    <name type="scientific">Vagococcus allomyrinae</name>
    <dbReference type="NCBI Taxonomy" id="2794353"/>
    <lineage>
        <taxon>Bacteria</taxon>
        <taxon>Bacillati</taxon>
        <taxon>Bacillota</taxon>
        <taxon>Bacilli</taxon>
        <taxon>Lactobacillales</taxon>
        <taxon>Enterococcaceae</taxon>
        <taxon>Vagococcus</taxon>
    </lineage>
</organism>
<dbReference type="InterPro" id="IPR029068">
    <property type="entry name" value="Glyas_Bleomycin-R_OHBP_Dase"/>
</dbReference>
<keyword evidence="3" id="KW-1185">Reference proteome</keyword>
<sequence length="121" mass="13620">MINQLTVMLYVKNVEETATFWETYLGFKRQAELELGPSCSIILGNDKQFAIQLFDSEFIKQVSPEISLETPSLMLHVDDLAAVHQKLTTGNTFVNDISQQGDSLSFNFADNEGRYFACCQA</sequence>
<dbReference type="InterPro" id="IPR004360">
    <property type="entry name" value="Glyas_Fos-R_dOase_dom"/>
</dbReference>
<evidence type="ECO:0000313" key="3">
    <source>
        <dbReference type="Proteomes" id="UP000674938"/>
    </source>
</evidence>
<dbReference type="Gene3D" id="3.10.180.10">
    <property type="entry name" value="2,3-Dihydroxybiphenyl 1,2-Dioxygenase, domain 1"/>
    <property type="match status" value="1"/>
</dbReference>
<reference evidence="2" key="1">
    <citation type="submission" date="2020-12" db="EMBL/GenBank/DDBJ databases">
        <title>Vagococcus allomyrinae sp. nov. and Enterococcus lavae sp. nov., isolated from the larvae of Allomyrina dichotoma.</title>
        <authorList>
            <person name="Lee S.D."/>
        </authorList>
    </citation>
    <scope>NUCLEOTIDE SEQUENCE</scope>
    <source>
        <strain evidence="2">BWB3-3</strain>
    </source>
</reference>
<accession>A0A940PBC8</accession>
<dbReference type="PANTHER" id="PTHR36437">
    <property type="entry name" value="GLYOXALASE/BLEOMYCIN RESISTANCE PROTEIN/DIOXYGENASE"/>
    <property type="match status" value="1"/>
</dbReference>
<comment type="caution">
    <text evidence="2">The sequence shown here is derived from an EMBL/GenBank/DDBJ whole genome shotgun (WGS) entry which is preliminary data.</text>
</comment>
<feature type="domain" description="VOC" evidence="1">
    <location>
        <begin position="1"/>
        <end position="121"/>
    </location>
</feature>
<dbReference type="PROSITE" id="PS51819">
    <property type="entry name" value="VOC"/>
    <property type="match status" value="1"/>
</dbReference>
<dbReference type="PANTHER" id="PTHR36437:SF2">
    <property type="entry name" value="GLYOXALASE_BLEOMYCIN RESISTANCE PROTEIN_DIOXYGENASE"/>
    <property type="match status" value="1"/>
</dbReference>
<name>A0A940PBC8_9ENTE</name>
<gene>
    <name evidence="2" type="ORF">I6N95_26070</name>
</gene>
<dbReference type="RefSeq" id="WP_209532979.1">
    <property type="nucleotide sequence ID" value="NZ_JAEEGA010000029.1"/>
</dbReference>
<dbReference type="EMBL" id="JAEEGA010000029">
    <property type="protein sequence ID" value="MBP1044480.1"/>
    <property type="molecule type" value="Genomic_DNA"/>
</dbReference>
<protein>
    <submittedName>
        <fullName evidence="2">Glyoxalase</fullName>
    </submittedName>
</protein>
<dbReference type="SUPFAM" id="SSF54593">
    <property type="entry name" value="Glyoxalase/Bleomycin resistance protein/Dihydroxybiphenyl dioxygenase"/>
    <property type="match status" value="1"/>
</dbReference>
<dbReference type="Pfam" id="PF00903">
    <property type="entry name" value="Glyoxalase"/>
    <property type="match status" value="1"/>
</dbReference>
<evidence type="ECO:0000313" key="2">
    <source>
        <dbReference type="EMBL" id="MBP1044480.1"/>
    </source>
</evidence>
<dbReference type="InterPro" id="IPR037523">
    <property type="entry name" value="VOC_core"/>
</dbReference>